<feature type="region of interest" description="Disordered" evidence="6">
    <location>
        <begin position="293"/>
        <end position="364"/>
    </location>
</feature>
<keyword evidence="4" id="KW-0143">Chaperone</keyword>
<dbReference type="InterPro" id="IPR036869">
    <property type="entry name" value="J_dom_sf"/>
</dbReference>
<dbReference type="PANTHER" id="PTHR44313:SF1">
    <property type="entry name" value="DNAJ HOMOLOG SUBFAMILY C MEMBER 17"/>
    <property type="match status" value="1"/>
</dbReference>
<feature type="region of interest" description="Disordered" evidence="6">
    <location>
        <begin position="101"/>
        <end position="126"/>
    </location>
</feature>
<dbReference type="Gene3D" id="1.10.287.110">
    <property type="entry name" value="DnaJ domain"/>
    <property type="match status" value="1"/>
</dbReference>
<reference evidence="8" key="1">
    <citation type="journal article" date="2020" name="Stud. Mycol.">
        <title>101 Dothideomycetes genomes: a test case for predicting lifestyles and emergence of pathogens.</title>
        <authorList>
            <person name="Haridas S."/>
            <person name="Albert R."/>
            <person name="Binder M."/>
            <person name="Bloem J."/>
            <person name="Labutti K."/>
            <person name="Salamov A."/>
            <person name="Andreopoulos B."/>
            <person name="Baker S."/>
            <person name="Barry K."/>
            <person name="Bills G."/>
            <person name="Bluhm B."/>
            <person name="Cannon C."/>
            <person name="Castanera R."/>
            <person name="Culley D."/>
            <person name="Daum C."/>
            <person name="Ezra D."/>
            <person name="Gonzalez J."/>
            <person name="Henrissat B."/>
            <person name="Kuo A."/>
            <person name="Liang C."/>
            <person name="Lipzen A."/>
            <person name="Lutzoni F."/>
            <person name="Magnuson J."/>
            <person name="Mondo S."/>
            <person name="Nolan M."/>
            <person name="Ohm R."/>
            <person name="Pangilinan J."/>
            <person name="Park H.-J."/>
            <person name="Ramirez L."/>
            <person name="Alfaro M."/>
            <person name="Sun H."/>
            <person name="Tritt A."/>
            <person name="Yoshinaga Y."/>
            <person name="Zwiers L.-H."/>
            <person name="Turgeon B."/>
            <person name="Goodwin S."/>
            <person name="Spatafora J."/>
            <person name="Crous P."/>
            <person name="Grigoriev I."/>
        </authorList>
    </citation>
    <scope>NUCLEOTIDE SEQUENCE</scope>
    <source>
        <strain evidence="8">CBS 122681</strain>
    </source>
</reference>
<dbReference type="GO" id="GO:0005737">
    <property type="term" value="C:cytoplasm"/>
    <property type="evidence" value="ECO:0007669"/>
    <property type="project" value="UniProtKB-SubCell"/>
</dbReference>
<dbReference type="Pfam" id="PF00226">
    <property type="entry name" value="DnaJ"/>
    <property type="match status" value="1"/>
</dbReference>
<keyword evidence="9" id="KW-1185">Reference proteome</keyword>
<feature type="compositionally biased region" description="Basic and acidic residues" evidence="6">
    <location>
        <begin position="102"/>
        <end position="113"/>
    </location>
</feature>
<dbReference type="PROSITE" id="PS50076">
    <property type="entry name" value="DNAJ_2"/>
    <property type="match status" value="1"/>
</dbReference>
<evidence type="ECO:0000256" key="5">
    <source>
        <dbReference type="ARBA" id="ARBA00023242"/>
    </source>
</evidence>
<evidence type="ECO:0000256" key="1">
    <source>
        <dbReference type="ARBA" id="ARBA00004123"/>
    </source>
</evidence>
<dbReference type="InterPro" id="IPR052094">
    <property type="entry name" value="Pre-mRNA-splicing_ERAD"/>
</dbReference>
<gene>
    <name evidence="8" type="ORF">K491DRAFT_689767</name>
</gene>
<comment type="subcellular location">
    <subcellularLocation>
        <location evidence="2">Cytoplasm</location>
    </subcellularLocation>
    <subcellularLocation>
        <location evidence="1">Nucleus</location>
    </subcellularLocation>
</comment>
<dbReference type="EMBL" id="MU004311">
    <property type="protein sequence ID" value="KAF2658939.1"/>
    <property type="molecule type" value="Genomic_DNA"/>
</dbReference>
<evidence type="ECO:0000256" key="3">
    <source>
        <dbReference type="ARBA" id="ARBA00022490"/>
    </source>
</evidence>
<organism evidence="8 9">
    <name type="scientific">Lophiostoma macrostomum CBS 122681</name>
    <dbReference type="NCBI Taxonomy" id="1314788"/>
    <lineage>
        <taxon>Eukaryota</taxon>
        <taxon>Fungi</taxon>
        <taxon>Dikarya</taxon>
        <taxon>Ascomycota</taxon>
        <taxon>Pezizomycotina</taxon>
        <taxon>Dothideomycetes</taxon>
        <taxon>Pleosporomycetidae</taxon>
        <taxon>Pleosporales</taxon>
        <taxon>Lophiostomataceae</taxon>
        <taxon>Lophiostoma</taxon>
    </lineage>
</organism>
<dbReference type="PANTHER" id="PTHR44313">
    <property type="entry name" value="DNAJ HOMOLOG SUBFAMILY C MEMBER 17"/>
    <property type="match status" value="1"/>
</dbReference>
<proteinExistence type="predicted"/>
<sequence length="397" mass="43570">MADNKDLEEVAKNATEDFYELLGVAFDATEADIKRAYRKTSLQLHPDKNPNNLDAADRFIRLGIAKDILLDTTLKSQYDTQRLRRKERALQDELLTGKRRQMKEDLERREREGFGGVKRKRGADLSDAEKRELEIQRLAEDGKRRRHAAQEALERQRAEEEASFISLSSPQPSAPAAPPSVSISTSNAQTNGDQVPEIERTVRIRYASTPTTSLWTKDTLSTLFAPYGKISSIVLGKPKKAPRASGEKHRRTTTTTFIIYARLHSAYNCVSDAAADHPALDSVSWAAKEPDLTAAPGARSPAPASTSTSTSTMPQPPFTPSTPRDKIFRGSFNSSLASGMGGGGAGPQSVPSTPQFSFSPKTPSLEEVTMMRLKQAEKRKLEAKIRAEEAAEDAAGV</sequence>
<dbReference type="GO" id="GO:0000390">
    <property type="term" value="P:spliceosomal complex disassembly"/>
    <property type="evidence" value="ECO:0007669"/>
    <property type="project" value="TreeGrafter"/>
</dbReference>
<dbReference type="PRINTS" id="PR00625">
    <property type="entry name" value="JDOMAIN"/>
</dbReference>
<dbReference type="OrthoDB" id="376357at2759"/>
<dbReference type="InterPro" id="IPR001623">
    <property type="entry name" value="DnaJ_domain"/>
</dbReference>
<evidence type="ECO:0000256" key="4">
    <source>
        <dbReference type="ARBA" id="ARBA00023186"/>
    </source>
</evidence>
<dbReference type="AlphaFoldDB" id="A0A6A6TFY2"/>
<feature type="compositionally biased region" description="Low complexity" evidence="6">
    <location>
        <begin position="293"/>
        <end position="313"/>
    </location>
</feature>
<accession>A0A6A6TFY2</accession>
<name>A0A6A6TFY2_9PLEO</name>
<evidence type="ECO:0000313" key="8">
    <source>
        <dbReference type="EMBL" id="KAF2658939.1"/>
    </source>
</evidence>
<evidence type="ECO:0000313" key="9">
    <source>
        <dbReference type="Proteomes" id="UP000799324"/>
    </source>
</evidence>
<dbReference type="GO" id="GO:0005681">
    <property type="term" value="C:spliceosomal complex"/>
    <property type="evidence" value="ECO:0007669"/>
    <property type="project" value="TreeGrafter"/>
</dbReference>
<dbReference type="SMART" id="SM00271">
    <property type="entry name" value="DnaJ"/>
    <property type="match status" value="1"/>
</dbReference>
<dbReference type="Proteomes" id="UP000799324">
    <property type="component" value="Unassembled WGS sequence"/>
</dbReference>
<evidence type="ECO:0000256" key="6">
    <source>
        <dbReference type="SAM" id="MobiDB-lite"/>
    </source>
</evidence>
<keyword evidence="5" id="KW-0539">Nucleus</keyword>
<feature type="compositionally biased region" description="Polar residues" evidence="6">
    <location>
        <begin position="353"/>
        <end position="362"/>
    </location>
</feature>
<dbReference type="CDD" id="cd06257">
    <property type="entry name" value="DnaJ"/>
    <property type="match status" value="1"/>
</dbReference>
<feature type="domain" description="J" evidence="7">
    <location>
        <begin position="17"/>
        <end position="82"/>
    </location>
</feature>
<feature type="compositionally biased region" description="Basic and acidic residues" evidence="6">
    <location>
        <begin position="141"/>
        <end position="160"/>
    </location>
</feature>
<feature type="region of interest" description="Disordered" evidence="6">
    <location>
        <begin position="141"/>
        <end position="196"/>
    </location>
</feature>
<evidence type="ECO:0000256" key="2">
    <source>
        <dbReference type="ARBA" id="ARBA00004496"/>
    </source>
</evidence>
<evidence type="ECO:0000259" key="7">
    <source>
        <dbReference type="PROSITE" id="PS50076"/>
    </source>
</evidence>
<keyword evidence="3" id="KW-0963">Cytoplasm</keyword>
<dbReference type="SUPFAM" id="SSF46565">
    <property type="entry name" value="Chaperone J-domain"/>
    <property type="match status" value="1"/>
</dbReference>
<protein>
    <submittedName>
        <fullName evidence="8">DnaJ-domain-containing protein</fullName>
    </submittedName>
</protein>